<gene>
    <name evidence="4" type="ORF">C7I55_19180</name>
</gene>
<dbReference type="PANTHER" id="PTHR46825:SF15">
    <property type="entry name" value="BETA-LACTAMASE-RELATED DOMAIN-CONTAINING PROTEIN"/>
    <property type="match status" value="1"/>
</dbReference>
<evidence type="ECO:0000259" key="2">
    <source>
        <dbReference type="Pfam" id="PF00144"/>
    </source>
</evidence>
<keyword evidence="5" id="KW-1185">Reference proteome</keyword>
<dbReference type="RefSeq" id="WP_106514615.1">
    <property type="nucleotide sequence ID" value="NZ_PXYI01000006.1"/>
</dbReference>
<evidence type="ECO:0000313" key="4">
    <source>
        <dbReference type="EMBL" id="PSJ38547.1"/>
    </source>
</evidence>
<keyword evidence="4" id="KW-0378">Hydrolase</keyword>
<name>A0A2P7QKP0_9SPHN</name>
<dbReference type="GO" id="GO:0016787">
    <property type="term" value="F:hydrolase activity"/>
    <property type="evidence" value="ECO:0007669"/>
    <property type="project" value="UniProtKB-KW"/>
</dbReference>
<comment type="caution">
    <text evidence="4">The sequence shown here is derived from an EMBL/GenBank/DDBJ whole genome shotgun (WGS) entry which is preliminary data.</text>
</comment>
<protein>
    <submittedName>
        <fullName evidence="4">Serine hydrolase</fullName>
    </submittedName>
</protein>
<evidence type="ECO:0000313" key="5">
    <source>
        <dbReference type="Proteomes" id="UP000241167"/>
    </source>
</evidence>
<dbReference type="EMBL" id="PXYI01000006">
    <property type="protein sequence ID" value="PSJ38547.1"/>
    <property type="molecule type" value="Genomic_DNA"/>
</dbReference>
<dbReference type="AlphaFoldDB" id="A0A2P7QKP0"/>
<keyword evidence="1" id="KW-0732">Signal</keyword>
<proteinExistence type="predicted"/>
<dbReference type="InterPro" id="IPR001466">
    <property type="entry name" value="Beta-lactam-related"/>
</dbReference>
<feature type="signal peptide" evidence="1">
    <location>
        <begin position="1"/>
        <end position="19"/>
    </location>
</feature>
<feature type="domain" description="Beta-lactamase-related" evidence="2">
    <location>
        <begin position="25"/>
        <end position="373"/>
    </location>
</feature>
<dbReference type="Pfam" id="PF11954">
    <property type="entry name" value="DUF3471"/>
    <property type="match status" value="1"/>
</dbReference>
<evidence type="ECO:0000259" key="3">
    <source>
        <dbReference type="Pfam" id="PF11954"/>
    </source>
</evidence>
<reference evidence="4 5" key="1">
    <citation type="submission" date="2018-03" db="EMBL/GenBank/DDBJ databases">
        <title>The draft genome of Sphingosinicella sp. GL-C-18.</title>
        <authorList>
            <person name="Liu L."/>
            <person name="Li L."/>
            <person name="Liang L."/>
            <person name="Zhang X."/>
            <person name="Wang T."/>
        </authorList>
    </citation>
    <scope>NUCLEOTIDE SEQUENCE [LARGE SCALE GENOMIC DNA]</scope>
    <source>
        <strain evidence="4 5">GL-C-18</strain>
    </source>
</reference>
<dbReference type="InterPro" id="IPR050491">
    <property type="entry name" value="AmpC-like"/>
</dbReference>
<dbReference type="Gene3D" id="3.40.710.10">
    <property type="entry name" value="DD-peptidase/beta-lactamase superfamily"/>
    <property type="match status" value="1"/>
</dbReference>
<evidence type="ECO:0000256" key="1">
    <source>
        <dbReference type="SAM" id="SignalP"/>
    </source>
</evidence>
<dbReference type="PANTHER" id="PTHR46825">
    <property type="entry name" value="D-ALANYL-D-ALANINE-CARBOXYPEPTIDASE/ENDOPEPTIDASE AMPH"/>
    <property type="match status" value="1"/>
</dbReference>
<feature type="domain" description="Peptidase S12 Pab87-related C-terminal" evidence="3">
    <location>
        <begin position="413"/>
        <end position="517"/>
    </location>
</feature>
<sequence length="523" mass="56983">MKSACLVLAVALLSQTALAAPPADLAQRVEALRKSSGTPGAAIAIVEDGRTTFARGFGVTDLTASKPVDTDTLFFTGSTGKAFTSAALAILVDQGKIKWDDKVIDHMPDFRLWDAWVTREFTIRDLLVHRSGLGLGAGDLLFVPRSNLTRKEIVRRLRFIPPATSFRSSYAYDNVLYVVAGQLIEEVSGQSWEQFMLRNVLRPAGMKRTTVDAAGRAAAGNVARPHARVNGVIRGVGEQVPLGPEAVIPANAAPAGGLSVSAEDMSKWLTLQLAQGDLPGEARLFSEAQAKEMWTPQVLMPISPWPEPIRQTQATFSTYALGWNVRDYHGAKIVMHGGGVFGSITQVVLIPEKNVGFSIMMNSEESGMLAGLTYELIDHYLGRPRSQWPEAFTAFLDTRQKEAIAFLQTPAAQPAKVGPSLPLARYAGDYKDPWFGTIKIREKAGKLAVEFPHWPGLGATLDHHQYETFRTRFNDPVVEPAYVTFALDAAGKVARITMQPVSPIADFSYDYRDLEFAPVAAAN</sequence>
<dbReference type="OrthoDB" id="5377981at2"/>
<dbReference type="InterPro" id="IPR021860">
    <property type="entry name" value="Peptidase_S12_Pab87-rel_C"/>
</dbReference>
<organism evidence="4 5">
    <name type="scientific">Allosphingosinicella deserti</name>
    <dbReference type="NCBI Taxonomy" id="2116704"/>
    <lineage>
        <taxon>Bacteria</taxon>
        <taxon>Pseudomonadati</taxon>
        <taxon>Pseudomonadota</taxon>
        <taxon>Alphaproteobacteria</taxon>
        <taxon>Sphingomonadales</taxon>
        <taxon>Sphingomonadaceae</taxon>
        <taxon>Allosphingosinicella</taxon>
    </lineage>
</organism>
<dbReference type="SUPFAM" id="SSF56601">
    <property type="entry name" value="beta-lactamase/transpeptidase-like"/>
    <property type="match status" value="1"/>
</dbReference>
<feature type="chain" id="PRO_5015107282" evidence="1">
    <location>
        <begin position="20"/>
        <end position="523"/>
    </location>
</feature>
<dbReference type="InterPro" id="IPR012338">
    <property type="entry name" value="Beta-lactam/transpept-like"/>
</dbReference>
<dbReference type="Pfam" id="PF00144">
    <property type="entry name" value="Beta-lactamase"/>
    <property type="match status" value="1"/>
</dbReference>
<accession>A0A2P7QKP0</accession>
<dbReference type="Gene3D" id="2.40.128.600">
    <property type="match status" value="1"/>
</dbReference>
<dbReference type="Proteomes" id="UP000241167">
    <property type="component" value="Unassembled WGS sequence"/>
</dbReference>